<dbReference type="OrthoDB" id="4548938at2"/>
<feature type="region of interest" description="Disordered" evidence="1">
    <location>
        <begin position="1"/>
        <end position="38"/>
    </location>
</feature>
<dbReference type="EMBL" id="NBWZ01000001">
    <property type="protein sequence ID" value="RFA10849.1"/>
    <property type="molecule type" value="Genomic_DNA"/>
</dbReference>
<reference evidence="2 3" key="1">
    <citation type="submission" date="2017-04" db="EMBL/GenBank/DDBJ databases">
        <title>Comparative genome analysis of Subtercola boreus.</title>
        <authorList>
            <person name="Cho Y.-J."/>
            <person name="Cho A."/>
            <person name="Kim O.-S."/>
            <person name="Lee J.-I."/>
        </authorList>
    </citation>
    <scope>NUCLEOTIDE SEQUENCE [LARGE SCALE GENOMIC DNA]</scope>
    <source>
        <strain evidence="2 3">K300</strain>
    </source>
</reference>
<keyword evidence="3" id="KW-1185">Reference proteome</keyword>
<dbReference type="Gene3D" id="3.30.1330.40">
    <property type="entry name" value="RutC-like"/>
    <property type="match status" value="1"/>
</dbReference>
<accession>A0A3E0VMK2</accession>
<name>A0A3E0VMK2_9MICO</name>
<dbReference type="InterPro" id="IPR035959">
    <property type="entry name" value="RutC-like_sf"/>
</dbReference>
<dbReference type="InterPro" id="IPR006175">
    <property type="entry name" value="YjgF/YER057c/UK114"/>
</dbReference>
<dbReference type="CDD" id="cd02199">
    <property type="entry name" value="YjgF_YER057c_UK114_like_1"/>
    <property type="match status" value="1"/>
</dbReference>
<dbReference type="SUPFAM" id="SSF55298">
    <property type="entry name" value="YjgF-like"/>
    <property type="match status" value="1"/>
</dbReference>
<dbReference type="AlphaFoldDB" id="A0A3E0VMK2"/>
<dbReference type="PANTHER" id="PTHR43760">
    <property type="entry name" value="ENDORIBONUCLEASE-RELATED"/>
    <property type="match status" value="1"/>
</dbReference>
<proteinExistence type="predicted"/>
<protein>
    <submittedName>
        <fullName evidence="2">Uncharacterized protein</fullName>
    </submittedName>
</protein>
<sequence length="176" mass="17659">MVSRPRPDGDLPDSVRSGSRPHRVSDAQPAGTDAPQAAGAYSVARRIGGLVHTAGMTPRRGGALVATGMIGGDISIESGRELTTLATERALEAAASILLPTESLAGVVSLTVFLAAIPSFTEHSAVADAASALVSERMPGAPLPVRAAVGVASLPGGAPVEVQLIAEVELAEQLPG</sequence>
<organism evidence="2 3">
    <name type="scientific">Subtercola boreus</name>
    <dbReference type="NCBI Taxonomy" id="120213"/>
    <lineage>
        <taxon>Bacteria</taxon>
        <taxon>Bacillati</taxon>
        <taxon>Actinomycetota</taxon>
        <taxon>Actinomycetes</taxon>
        <taxon>Micrococcales</taxon>
        <taxon>Microbacteriaceae</taxon>
        <taxon>Subtercola</taxon>
    </lineage>
</organism>
<comment type="caution">
    <text evidence="2">The sequence shown here is derived from an EMBL/GenBank/DDBJ whole genome shotgun (WGS) entry which is preliminary data.</text>
</comment>
<evidence type="ECO:0000313" key="2">
    <source>
        <dbReference type="EMBL" id="RFA10849.1"/>
    </source>
</evidence>
<dbReference type="PANTHER" id="PTHR43760:SF1">
    <property type="entry name" value="ENDORIBONUCLEASE L-PSP_CHORISMATE MUTASE-LIKE DOMAIN-CONTAINING PROTEIN"/>
    <property type="match status" value="1"/>
</dbReference>
<dbReference type="Pfam" id="PF01042">
    <property type="entry name" value="Ribonuc_L-PSP"/>
    <property type="match status" value="1"/>
</dbReference>
<gene>
    <name evidence="2" type="ORF">B7R54_17780</name>
</gene>
<dbReference type="InterPro" id="IPR013813">
    <property type="entry name" value="Endoribo_LPSP/chorism_mut-like"/>
</dbReference>
<evidence type="ECO:0000313" key="3">
    <source>
        <dbReference type="Proteomes" id="UP000256486"/>
    </source>
</evidence>
<dbReference type="Proteomes" id="UP000256486">
    <property type="component" value="Unassembled WGS sequence"/>
</dbReference>
<evidence type="ECO:0000256" key="1">
    <source>
        <dbReference type="SAM" id="MobiDB-lite"/>
    </source>
</evidence>